<dbReference type="CDD" id="cd03316">
    <property type="entry name" value="MR_like"/>
    <property type="match status" value="1"/>
</dbReference>
<keyword evidence="3" id="KW-0460">Magnesium</keyword>
<dbReference type="InterPro" id="IPR013342">
    <property type="entry name" value="Mandelate_racemase_C"/>
</dbReference>
<dbReference type="eggNOG" id="COG4948">
    <property type="taxonomic scope" value="Bacteria"/>
</dbReference>
<dbReference type="PANTHER" id="PTHR13794:SF58">
    <property type="entry name" value="MITOCHONDRIAL ENOLASE SUPERFAMILY MEMBER 1"/>
    <property type="match status" value="1"/>
</dbReference>
<proteinExistence type="predicted"/>
<dbReference type="GO" id="GO:0016836">
    <property type="term" value="F:hydro-lyase activity"/>
    <property type="evidence" value="ECO:0007669"/>
    <property type="project" value="TreeGrafter"/>
</dbReference>
<dbReference type="Gene3D" id="3.30.390.10">
    <property type="entry name" value="Enolase-like, N-terminal domain"/>
    <property type="match status" value="1"/>
</dbReference>
<keyword evidence="6" id="KW-1185">Reference proteome</keyword>
<comment type="cofactor">
    <cofactor evidence="1">
        <name>Mg(2+)</name>
        <dbReference type="ChEBI" id="CHEBI:18420"/>
    </cofactor>
</comment>
<dbReference type="SFLD" id="SFLDG00179">
    <property type="entry name" value="mandelate_racemase"/>
    <property type="match status" value="1"/>
</dbReference>
<evidence type="ECO:0000256" key="1">
    <source>
        <dbReference type="ARBA" id="ARBA00001946"/>
    </source>
</evidence>
<dbReference type="SMART" id="SM00922">
    <property type="entry name" value="MR_MLE"/>
    <property type="match status" value="1"/>
</dbReference>
<accession>S9RXM2</accession>
<comment type="caution">
    <text evidence="5">The sequence shown here is derived from an EMBL/GenBank/DDBJ whole genome shotgun (WGS) entry which is preliminary data.</text>
</comment>
<dbReference type="SUPFAM" id="SSF54826">
    <property type="entry name" value="Enolase N-terminal domain-like"/>
    <property type="match status" value="1"/>
</dbReference>
<evidence type="ECO:0000256" key="3">
    <source>
        <dbReference type="ARBA" id="ARBA00022842"/>
    </source>
</evidence>
<dbReference type="Pfam" id="PF13378">
    <property type="entry name" value="MR_MLE_C"/>
    <property type="match status" value="1"/>
</dbReference>
<reference evidence="6" key="1">
    <citation type="journal article" date="2014" name="Stand. Genomic Sci.">
        <title>Genome sequence of the exopolysaccharide-producing Salipiger mucosus type strain (DSM 16094(T)), a moderately halophilic member of the Roseobacter clade.</title>
        <authorList>
            <person name="Riedel T."/>
            <person name="Spring S."/>
            <person name="Fiebig A."/>
            <person name="Petersen J."/>
            <person name="Kyrpides N.C."/>
            <person name="Goker M."/>
            <person name="Klenk H.P."/>
        </authorList>
    </citation>
    <scope>NUCLEOTIDE SEQUENCE [LARGE SCALE GENOMIC DNA]</scope>
    <source>
        <strain evidence="6">DSM 16094</strain>
    </source>
</reference>
<dbReference type="HOGENOM" id="CLU_030273_3_1_5"/>
<dbReference type="SFLD" id="SFLDS00001">
    <property type="entry name" value="Enolase"/>
    <property type="match status" value="1"/>
</dbReference>
<gene>
    <name evidence="5" type="ORF">Salmuc_04321</name>
</gene>
<protein>
    <submittedName>
        <fullName evidence="5">Mandelate racemase/muconate lactonizing enzyme family protein</fullName>
    </submittedName>
</protein>
<dbReference type="Proteomes" id="UP000015347">
    <property type="component" value="Unassembled WGS sequence"/>
</dbReference>
<dbReference type="GO" id="GO:0000287">
    <property type="term" value="F:magnesium ion binding"/>
    <property type="evidence" value="ECO:0007669"/>
    <property type="project" value="UniProtKB-ARBA"/>
</dbReference>
<evidence type="ECO:0000256" key="2">
    <source>
        <dbReference type="ARBA" id="ARBA00022723"/>
    </source>
</evidence>
<dbReference type="InterPro" id="IPR046945">
    <property type="entry name" value="RHMD-like"/>
</dbReference>
<evidence type="ECO:0000313" key="6">
    <source>
        <dbReference type="Proteomes" id="UP000015347"/>
    </source>
</evidence>
<dbReference type="InterPro" id="IPR036849">
    <property type="entry name" value="Enolase-like_C_sf"/>
</dbReference>
<dbReference type="AlphaFoldDB" id="S9RXM2"/>
<dbReference type="Gene3D" id="3.20.20.120">
    <property type="entry name" value="Enolase-like C-terminal domain"/>
    <property type="match status" value="1"/>
</dbReference>
<dbReference type="InterPro" id="IPR029065">
    <property type="entry name" value="Enolase_C-like"/>
</dbReference>
<feature type="domain" description="Mandelate racemase/muconate lactonizing enzyme C-terminal" evidence="4">
    <location>
        <begin position="161"/>
        <end position="258"/>
    </location>
</feature>
<dbReference type="InterPro" id="IPR013341">
    <property type="entry name" value="Mandelate_racemase_N_dom"/>
</dbReference>
<dbReference type="NCBIfam" id="NF047820">
    <property type="entry name" value="TalGalacDh"/>
    <property type="match status" value="1"/>
</dbReference>
<sequence>MRHSGGIEMTDHIAGLRISHVVQPIARPVSDAKVATGRQVPLAAVDMVFAEITDEDGTTGTGFTYTLRAGGTALQALAEEIAPMVIGARGADVQRIWEMLGWRTNSLGACGAAFHVLAAFDTALWDLKARRAKLPLAQLLGSFRDGVRVYNSGGQYLQASIDEMSQAARDSVARGIGGIKMKVGQPDWREDIRRIEAVRDAIGPDVALMIDANQQWSRAEALAFCRRVDGMGLEFIEEPLDARDHAGHGALAAQLVTPVATGEMLASYDEHAALIAAGGARVLQADCPRIGGVTPMLRVMELARSQRVALAPHFVMEQHLPLVAAFPTEGWVEHFDWLEPLFNERLEIRDGRMWVPDRPGFGLTMSDTAREHTKRSVTLRDSPEGGD</sequence>
<organism evidence="5 6">
    <name type="scientific">Salipiger mucosus DSM 16094</name>
    <dbReference type="NCBI Taxonomy" id="1123237"/>
    <lineage>
        <taxon>Bacteria</taxon>
        <taxon>Pseudomonadati</taxon>
        <taxon>Pseudomonadota</taxon>
        <taxon>Alphaproteobacteria</taxon>
        <taxon>Rhodobacterales</taxon>
        <taxon>Roseobacteraceae</taxon>
        <taxon>Salipiger</taxon>
    </lineage>
</organism>
<evidence type="ECO:0000259" key="4">
    <source>
        <dbReference type="SMART" id="SM00922"/>
    </source>
</evidence>
<dbReference type="GO" id="GO:0009063">
    <property type="term" value="P:amino acid catabolic process"/>
    <property type="evidence" value="ECO:0007669"/>
    <property type="project" value="InterPro"/>
</dbReference>
<dbReference type="Pfam" id="PF02746">
    <property type="entry name" value="MR_MLE_N"/>
    <property type="match status" value="1"/>
</dbReference>
<dbReference type="STRING" id="1123237.Salmuc_04321"/>
<evidence type="ECO:0000313" key="5">
    <source>
        <dbReference type="EMBL" id="EPX78739.1"/>
    </source>
</evidence>
<dbReference type="GO" id="GO:0016052">
    <property type="term" value="P:carbohydrate catabolic process"/>
    <property type="evidence" value="ECO:0007669"/>
    <property type="project" value="TreeGrafter"/>
</dbReference>
<dbReference type="PANTHER" id="PTHR13794">
    <property type="entry name" value="ENOLASE SUPERFAMILY, MANDELATE RACEMASE"/>
    <property type="match status" value="1"/>
</dbReference>
<dbReference type="InterPro" id="IPR018110">
    <property type="entry name" value="Mandel_Rmase/mucon_lact_enz_CS"/>
</dbReference>
<dbReference type="PROSITE" id="PS00909">
    <property type="entry name" value="MR_MLE_2"/>
    <property type="match status" value="1"/>
</dbReference>
<dbReference type="InterPro" id="IPR029017">
    <property type="entry name" value="Enolase-like_N"/>
</dbReference>
<dbReference type="SUPFAM" id="SSF51604">
    <property type="entry name" value="Enolase C-terminal domain-like"/>
    <property type="match status" value="1"/>
</dbReference>
<name>S9RXM2_9RHOB</name>
<dbReference type="EMBL" id="APVH01000038">
    <property type="protein sequence ID" value="EPX78739.1"/>
    <property type="molecule type" value="Genomic_DNA"/>
</dbReference>
<keyword evidence="2" id="KW-0479">Metal-binding</keyword>